<accession>A0A011RIA8</accession>
<organism evidence="1 2">
    <name type="scientific">Accumulibacter regalis</name>
    <dbReference type="NCBI Taxonomy" id="522306"/>
    <lineage>
        <taxon>Bacteria</taxon>
        <taxon>Pseudomonadati</taxon>
        <taxon>Pseudomonadota</taxon>
        <taxon>Betaproteobacteria</taxon>
        <taxon>Candidatus Accumulibacter</taxon>
    </lineage>
</organism>
<dbReference type="STRING" id="1454004.AW11_00270"/>
<gene>
    <name evidence="1" type="ORF">AW11_00270</name>
</gene>
<dbReference type="EMBL" id="JEMY01000003">
    <property type="protein sequence ID" value="EXI90929.1"/>
    <property type="molecule type" value="Genomic_DNA"/>
</dbReference>
<dbReference type="AlphaFoldDB" id="A0A011RIA8"/>
<name>A0A011RIA8_ACCRE</name>
<reference evidence="1" key="1">
    <citation type="submission" date="2014-02" db="EMBL/GenBank/DDBJ databases">
        <title>Expanding our view of genomic diversity in Candidatus Accumulibacter clades.</title>
        <authorList>
            <person name="Skennerton C.T."/>
            <person name="Barr J.J."/>
            <person name="Slater F.R."/>
            <person name="Bond P.L."/>
            <person name="Tyson G.W."/>
        </authorList>
    </citation>
    <scope>NUCLEOTIDE SEQUENCE [LARGE SCALE GENOMIC DNA]</scope>
</reference>
<evidence type="ECO:0000313" key="1">
    <source>
        <dbReference type="EMBL" id="EXI90929.1"/>
    </source>
</evidence>
<keyword evidence="2" id="KW-1185">Reference proteome</keyword>
<sequence>MLVWLIILSGLLGVVAWFFWRARAQPAPMRDKPQADSQQPFHAVSIRRGKKACAAVRQIGGQRFLASDAPRLPLRGCDVDPCQCRYAHFDDRREDERRQIHALQRGFIDAVGNRERRVERERRRSVEFA</sequence>
<comment type="caution">
    <text evidence="1">The sequence shown here is derived from an EMBL/GenBank/DDBJ whole genome shotgun (WGS) entry which is preliminary data.</text>
</comment>
<proteinExistence type="predicted"/>
<evidence type="ECO:0000313" key="2">
    <source>
        <dbReference type="Proteomes" id="UP000022141"/>
    </source>
</evidence>
<dbReference type="Proteomes" id="UP000022141">
    <property type="component" value="Unassembled WGS sequence"/>
</dbReference>
<dbReference type="eggNOG" id="ENOG5033H86">
    <property type="taxonomic scope" value="Bacteria"/>
</dbReference>
<protein>
    <submittedName>
        <fullName evidence="1">Uncharacterized protein</fullName>
    </submittedName>
</protein>